<comment type="caution">
    <text evidence="2">The sequence shown here is derived from an EMBL/GenBank/DDBJ whole genome shotgun (WGS) entry which is preliminary data.</text>
</comment>
<keyword evidence="3" id="KW-1185">Reference proteome</keyword>
<name>A0A369UUX8_9GAMM</name>
<dbReference type="RefSeq" id="WP_114843930.1">
    <property type="nucleotide sequence ID" value="NZ_JBHSPE010000001.1"/>
</dbReference>
<feature type="domain" description="Knr4/Smi1-like" evidence="1">
    <location>
        <begin position="14"/>
        <end position="118"/>
    </location>
</feature>
<gene>
    <name evidence="2" type="ORF">DVJ77_02890</name>
</gene>
<accession>A0A369UUX8</accession>
<proteinExistence type="predicted"/>
<dbReference type="Proteomes" id="UP000253782">
    <property type="component" value="Unassembled WGS sequence"/>
</dbReference>
<evidence type="ECO:0000313" key="3">
    <source>
        <dbReference type="Proteomes" id="UP000253782"/>
    </source>
</evidence>
<protein>
    <submittedName>
        <fullName evidence="2">SMI1/KNR4 family protein</fullName>
    </submittedName>
</protein>
<dbReference type="InterPro" id="IPR018958">
    <property type="entry name" value="Knr4/Smi1-like_dom"/>
</dbReference>
<dbReference type="Gene3D" id="3.40.1580.10">
    <property type="entry name" value="SMI1/KNR4-like"/>
    <property type="match status" value="1"/>
</dbReference>
<dbReference type="InterPro" id="IPR037883">
    <property type="entry name" value="Knr4/Smi1-like_sf"/>
</dbReference>
<evidence type="ECO:0000259" key="1">
    <source>
        <dbReference type="SMART" id="SM00860"/>
    </source>
</evidence>
<organism evidence="2 3">
    <name type="scientific">Dyella tabacisoli</name>
    <dbReference type="NCBI Taxonomy" id="2282381"/>
    <lineage>
        <taxon>Bacteria</taxon>
        <taxon>Pseudomonadati</taxon>
        <taxon>Pseudomonadota</taxon>
        <taxon>Gammaproteobacteria</taxon>
        <taxon>Lysobacterales</taxon>
        <taxon>Rhodanobacteraceae</taxon>
        <taxon>Dyella</taxon>
    </lineage>
</organism>
<reference evidence="2 3" key="1">
    <citation type="submission" date="2018-07" db="EMBL/GenBank/DDBJ databases">
        <title>Dyella tabacisoli L4-6T, whole genome shotgun sequence.</title>
        <authorList>
            <person name="Zhou X.-K."/>
            <person name="Li W.-J."/>
            <person name="Duan Y.-Q."/>
        </authorList>
    </citation>
    <scope>NUCLEOTIDE SEQUENCE [LARGE SCALE GENOMIC DNA]</scope>
    <source>
        <strain evidence="2 3">L4-6</strain>
    </source>
</reference>
<dbReference type="SUPFAM" id="SSF160631">
    <property type="entry name" value="SMI1/KNR4-like"/>
    <property type="match status" value="1"/>
</dbReference>
<sequence length="145" mass="16261">MLRMMYPYGEFGAAATGEDIAAVETALGVRLPEQLRALYLECDGFREDRGNAKYLLSLTDEDHIGSLKSLTMFCWTEFKGTWPDLDLSPYVFFGSSSADELWGIRCDGTDEVIAFHHNMEPKCESALHSPVSADFWPRRGQGKAQ</sequence>
<dbReference type="OrthoDB" id="9757917at2"/>
<evidence type="ECO:0000313" key="2">
    <source>
        <dbReference type="EMBL" id="RDD83538.1"/>
    </source>
</evidence>
<dbReference type="SMART" id="SM00860">
    <property type="entry name" value="SMI1_KNR4"/>
    <property type="match status" value="1"/>
</dbReference>
<dbReference type="AlphaFoldDB" id="A0A369UUX8"/>
<dbReference type="Pfam" id="PF09346">
    <property type="entry name" value="SMI1_KNR4"/>
    <property type="match status" value="1"/>
</dbReference>
<dbReference type="EMBL" id="QQAH01000001">
    <property type="protein sequence ID" value="RDD83538.1"/>
    <property type="molecule type" value="Genomic_DNA"/>
</dbReference>